<feature type="non-terminal residue" evidence="1">
    <location>
        <position position="1"/>
    </location>
</feature>
<evidence type="ECO:0000313" key="1">
    <source>
        <dbReference type="EMBL" id="KAK7069609.1"/>
    </source>
</evidence>
<gene>
    <name evidence="1" type="ORF">SK128_008906</name>
</gene>
<protein>
    <submittedName>
        <fullName evidence="1">Uncharacterized protein</fullName>
    </submittedName>
</protein>
<dbReference type="Proteomes" id="UP001381693">
    <property type="component" value="Unassembled WGS sequence"/>
</dbReference>
<evidence type="ECO:0000313" key="2">
    <source>
        <dbReference type="Proteomes" id="UP001381693"/>
    </source>
</evidence>
<keyword evidence="2" id="KW-1185">Reference proteome</keyword>
<dbReference type="EMBL" id="JAXCGZ010016039">
    <property type="protein sequence ID" value="KAK7069609.1"/>
    <property type="molecule type" value="Genomic_DNA"/>
</dbReference>
<dbReference type="AlphaFoldDB" id="A0AAN9A043"/>
<proteinExistence type="predicted"/>
<comment type="caution">
    <text evidence="1">The sequence shown here is derived from an EMBL/GenBank/DDBJ whole genome shotgun (WGS) entry which is preliminary data.</text>
</comment>
<sequence length="67" mass="7561">FNPFLYGVAVVNESSPSISVLCFIFINTPSIASLPLYNHAIFFLVFLSSFNPELPSPSYEYLYEGEF</sequence>
<accession>A0AAN9A043</accession>
<reference evidence="1 2" key="1">
    <citation type="submission" date="2023-11" db="EMBL/GenBank/DDBJ databases">
        <title>Halocaridina rubra genome assembly.</title>
        <authorList>
            <person name="Smith C."/>
        </authorList>
    </citation>
    <scope>NUCLEOTIDE SEQUENCE [LARGE SCALE GENOMIC DNA]</scope>
    <source>
        <strain evidence="1">EP-1</strain>
        <tissue evidence="1">Whole</tissue>
    </source>
</reference>
<feature type="non-terminal residue" evidence="1">
    <location>
        <position position="67"/>
    </location>
</feature>
<name>A0AAN9A043_HALRR</name>
<organism evidence="1 2">
    <name type="scientific">Halocaridina rubra</name>
    <name type="common">Hawaiian red shrimp</name>
    <dbReference type="NCBI Taxonomy" id="373956"/>
    <lineage>
        <taxon>Eukaryota</taxon>
        <taxon>Metazoa</taxon>
        <taxon>Ecdysozoa</taxon>
        <taxon>Arthropoda</taxon>
        <taxon>Crustacea</taxon>
        <taxon>Multicrustacea</taxon>
        <taxon>Malacostraca</taxon>
        <taxon>Eumalacostraca</taxon>
        <taxon>Eucarida</taxon>
        <taxon>Decapoda</taxon>
        <taxon>Pleocyemata</taxon>
        <taxon>Caridea</taxon>
        <taxon>Atyoidea</taxon>
        <taxon>Atyidae</taxon>
        <taxon>Halocaridina</taxon>
    </lineage>
</organism>